<proteinExistence type="predicted"/>
<gene>
    <name evidence="3" type="ORF">JOL62DRAFT_571016</name>
</gene>
<evidence type="ECO:0000313" key="4">
    <source>
        <dbReference type="Proteomes" id="UP001367316"/>
    </source>
</evidence>
<feature type="region of interest" description="Disordered" evidence="1">
    <location>
        <begin position="1"/>
        <end position="33"/>
    </location>
</feature>
<dbReference type="InterPro" id="IPR006225">
    <property type="entry name" value="PsdUridine_synth_RluC/D"/>
</dbReference>
<dbReference type="PANTHER" id="PTHR21600">
    <property type="entry name" value="MITOCHONDRIAL RNA PSEUDOURIDINE SYNTHASE"/>
    <property type="match status" value="1"/>
</dbReference>
<dbReference type="CDD" id="cd02557">
    <property type="entry name" value="PseudoU_synth_ScRIB2"/>
    <property type="match status" value="1"/>
</dbReference>
<keyword evidence="4" id="KW-1185">Reference proteome</keyword>
<dbReference type="PROSITE" id="PS01129">
    <property type="entry name" value="PSI_RLU"/>
    <property type="match status" value="1"/>
</dbReference>
<comment type="caution">
    <text evidence="3">The sequence shown here is derived from an EMBL/GenBank/DDBJ whole genome shotgun (WGS) entry which is preliminary data.</text>
</comment>
<evidence type="ECO:0000259" key="2">
    <source>
        <dbReference type="Pfam" id="PF00849"/>
    </source>
</evidence>
<dbReference type="Pfam" id="PF00849">
    <property type="entry name" value="PseudoU_synth_2"/>
    <property type="match status" value="1"/>
</dbReference>
<dbReference type="PANTHER" id="PTHR21600:SF40">
    <property type="entry name" value="PSEUDOURIDYLATE SYNTHASE RPUSD2"/>
    <property type="match status" value="1"/>
</dbReference>
<organism evidence="3 4">
    <name type="scientific">Phyllosticta paracitricarpa</name>
    <dbReference type="NCBI Taxonomy" id="2016321"/>
    <lineage>
        <taxon>Eukaryota</taxon>
        <taxon>Fungi</taxon>
        <taxon>Dikarya</taxon>
        <taxon>Ascomycota</taxon>
        <taxon>Pezizomycotina</taxon>
        <taxon>Dothideomycetes</taxon>
        <taxon>Dothideomycetes incertae sedis</taxon>
        <taxon>Botryosphaeriales</taxon>
        <taxon>Phyllostictaceae</taxon>
        <taxon>Phyllosticta</taxon>
    </lineage>
</organism>
<dbReference type="SUPFAM" id="SSF55120">
    <property type="entry name" value="Pseudouridine synthase"/>
    <property type="match status" value="1"/>
</dbReference>
<feature type="domain" description="Pseudouridine synthase RsuA/RluA-like" evidence="2">
    <location>
        <begin position="194"/>
        <end position="368"/>
    </location>
</feature>
<dbReference type="InterPro" id="IPR050188">
    <property type="entry name" value="RluA_PseudoU_synthase"/>
</dbReference>
<dbReference type="InterPro" id="IPR006224">
    <property type="entry name" value="PsdUridine_synth_RluA-like_CS"/>
</dbReference>
<dbReference type="InterPro" id="IPR020103">
    <property type="entry name" value="PsdUridine_synth_cat_dom_sf"/>
</dbReference>
<feature type="region of interest" description="Disordered" evidence="1">
    <location>
        <begin position="49"/>
        <end position="89"/>
    </location>
</feature>
<sequence length="562" mass="62292">MLLTRTANLASPKKFPSTSPPPPTNAAKLSPSPRIIEYLIRRGGKSRPIMALTTYGPQPRRNGRPTDDRPSDASAATMQPPPDVAVTPCDAEWPRPYTFDNGLRRVKPYYFTYNTNCKQRWRNRELLEICADEFRDRPYEYYKESIEKGRIVVNGKQVPTNYIVRNGDLMSHTTHRHEPPVTADPIGVVHETDDMIIINKPAGVPVHPAGRYMYNSLVEIMRAERHFSFKPLPCHRLDRLTSGVMFIAKHPKAADELSKQIKGRTVKKEYVARVAGEFPAGDVVCDKPILQISPKLGLNRVRASGKDARTVFRRLAYYPPKDDDGAAAPTTGTEDEVDGQPWKKLRGYSIVRCMPLTGRTHQIRVHLQFLGHPISNDPIYANQRVFGPSLAGGDDCSDDDASIMTRLARMGKDEVASAVAYHDELVGNYRARQAEKLTGERCPVCDTPLYSDPGVHELGIYLHARKYACEEGRWSYETPLPAWALPPEGYDGPTEATGESDPLAADLLRLGLNEDGSVREEGEGEGEGGDGGVEVEQKHSEVQLPVQEQDPAIAVAAAAAAH</sequence>
<name>A0ABR1NA37_9PEZI</name>
<dbReference type="NCBIfam" id="TIGR00005">
    <property type="entry name" value="rluA_subfam"/>
    <property type="match status" value="1"/>
</dbReference>
<reference evidence="3 4" key="1">
    <citation type="submission" date="2024-04" db="EMBL/GenBank/DDBJ databases">
        <title>Phyllosticta paracitricarpa is synonymous to the EU quarantine fungus P. citricarpa based on phylogenomic analyses.</title>
        <authorList>
            <consortium name="Lawrence Berkeley National Laboratory"/>
            <person name="Van ingen-buijs V.A."/>
            <person name="Van westerhoven A.C."/>
            <person name="Haridas S."/>
            <person name="Skiadas P."/>
            <person name="Martin F."/>
            <person name="Groenewald J.Z."/>
            <person name="Crous P.W."/>
            <person name="Seidl M.F."/>
        </authorList>
    </citation>
    <scope>NUCLEOTIDE SEQUENCE [LARGE SCALE GENOMIC DNA]</scope>
    <source>
        <strain evidence="3 4">CBS 141358</strain>
    </source>
</reference>
<dbReference type="EMBL" id="JBBPBF010000011">
    <property type="protein sequence ID" value="KAK7612067.1"/>
    <property type="molecule type" value="Genomic_DNA"/>
</dbReference>
<evidence type="ECO:0000313" key="3">
    <source>
        <dbReference type="EMBL" id="KAK7612067.1"/>
    </source>
</evidence>
<dbReference type="Proteomes" id="UP001367316">
    <property type="component" value="Unassembled WGS sequence"/>
</dbReference>
<accession>A0ABR1NA37</accession>
<feature type="region of interest" description="Disordered" evidence="1">
    <location>
        <begin position="517"/>
        <end position="549"/>
    </location>
</feature>
<evidence type="ECO:0000256" key="1">
    <source>
        <dbReference type="SAM" id="MobiDB-lite"/>
    </source>
</evidence>
<protein>
    <submittedName>
        <fullName evidence="3">Pseudouridine synthase</fullName>
    </submittedName>
</protein>
<dbReference type="InterPro" id="IPR006145">
    <property type="entry name" value="PsdUridine_synth_RsuA/RluA"/>
</dbReference>
<dbReference type="Gene3D" id="3.30.2350.10">
    <property type="entry name" value="Pseudouridine synthase"/>
    <property type="match status" value="1"/>
</dbReference>